<dbReference type="InterPro" id="IPR027417">
    <property type="entry name" value="P-loop_NTPase"/>
</dbReference>
<evidence type="ECO:0000313" key="4">
    <source>
        <dbReference type="EMBL" id="GAA0173594.1"/>
    </source>
</evidence>
<dbReference type="PANTHER" id="PTHR36766:SF30">
    <property type="entry name" value="TIR-NBS TYPE DISEASE RESISTANCE PROTEIN-RELATED"/>
    <property type="match status" value="1"/>
</dbReference>
<feature type="domain" description="NB-ARC" evidence="3">
    <location>
        <begin position="47"/>
        <end position="117"/>
    </location>
</feature>
<evidence type="ECO:0000259" key="3">
    <source>
        <dbReference type="Pfam" id="PF00931"/>
    </source>
</evidence>
<name>A0AAV3RB35_LITER</name>
<dbReference type="PANTHER" id="PTHR36766">
    <property type="entry name" value="PLANT BROAD-SPECTRUM MILDEW RESISTANCE PROTEIN RPW8"/>
    <property type="match status" value="1"/>
</dbReference>
<dbReference type="InterPro" id="IPR002182">
    <property type="entry name" value="NB-ARC"/>
</dbReference>
<dbReference type="AlphaFoldDB" id="A0AAV3RB35"/>
<dbReference type="GO" id="GO:0043531">
    <property type="term" value="F:ADP binding"/>
    <property type="evidence" value="ECO:0007669"/>
    <property type="project" value="InterPro"/>
</dbReference>
<dbReference type="EMBL" id="BAABME010008677">
    <property type="protein sequence ID" value="GAA0173594.1"/>
    <property type="molecule type" value="Genomic_DNA"/>
</dbReference>
<keyword evidence="2" id="KW-0611">Plant defense</keyword>
<keyword evidence="1" id="KW-0433">Leucine-rich repeat</keyword>
<dbReference type="Proteomes" id="UP001454036">
    <property type="component" value="Unassembled WGS sequence"/>
</dbReference>
<sequence>MEEIHRGSSSLVRFRQRFEFSGKSSSSGQQIPIKDPHQAPVEEQLRSCLVVLDDIWSSDAWESIKDGFPIKLKGSKVLITTRNREVAIVVDSFIHEPRLLNIEESWELLRKRAHQEKCTEEFEKIVELGKEMVTHCGGLPLAVVVLGGILSSKHSYTEGMVSIEDRIGDDETMMDIAERYLGELVERCLVFVEQEEVTFFRRFKSCHLRDLMRDMC</sequence>
<dbReference type="InterPro" id="IPR042197">
    <property type="entry name" value="Apaf_helical"/>
</dbReference>
<dbReference type="Gene3D" id="3.40.50.300">
    <property type="entry name" value="P-loop containing nucleotide triphosphate hydrolases"/>
    <property type="match status" value="1"/>
</dbReference>
<accession>A0AAV3RB35</accession>
<dbReference type="SUPFAM" id="SSF52540">
    <property type="entry name" value="P-loop containing nucleoside triphosphate hydrolases"/>
    <property type="match status" value="1"/>
</dbReference>
<evidence type="ECO:0000256" key="2">
    <source>
        <dbReference type="ARBA" id="ARBA00022821"/>
    </source>
</evidence>
<proteinExistence type="predicted"/>
<evidence type="ECO:0000256" key="1">
    <source>
        <dbReference type="ARBA" id="ARBA00022614"/>
    </source>
</evidence>
<reference evidence="4 5" key="1">
    <citation type="submission" date="2024-01" db="EMBL/GenBank/DDBJ databases">
        <title>The complete chloroplast genome sequence of Lithospermum erythrorhizon: insights into the phylogenetic relationship among Boraginaceae species and the maternal lineages of purple gromwells.</title>
        <authorList>
            <person name="Okada T."/>
            <person name="Watanabe K."/>
        </authorList>
    </citation>
    <scope>NUCLEOTIDE SEQUENCE [LARGE SCALE GENOMIC DNA]</scope>
</reference>
<dbReference type="Pfam" id="PF00931">
    <property type="entry name" value="NB-ARC"/>
    <property type="match status" value="1"/>
</dbReference>
<dbReference type="PRINTS" id="PR00364">
    <property type="entry name" value="DISEASERSIST"/>
</dbReference>
<organism evidence="4 5">
    <name type="scientific">Lithospermum erythrorhizon</name>
    <name type="common">Purple gromwell</name>
    <name type="synonym">Lithospermum officinale var. erythrorhizon</name>
    <dbReference type="NCBI Taxonomy" id="34254"/>
    <lineage>
        <taxon>Eukaryota</taxon>
        <taxon>Viridiplantae</taxon>
        <taxon>Streptophyta</taxon>
        <taxon>Embryophyta</taxon>
        <taxon>Tracheophyta</taxon>
        <taxon>Spermatophyta</taxon>
        <taxon>Magnoliopsida</taxon>
        <taxon>eudicotyledons</taxon>
        <taxon>Gunneridae</taxon>
        <taxon>Pentapetalae</taxon>
        <taxon>asterids</taxon>
        <taxon>lamiids</taxon>
        <taxon>Boraginales</taxon>
        <taxon>Boraginaceae</taxon>
        <taxon>Boraginoideae</taxon>
        <taxon>Lithospermeae</taxon>
        <taxon>Lithospermum</taxon>
    </lineage>
</organism>
<evidence type="ECO:0000313" key="5">
    <source>
        <dbReference type="Proteomes" id="UP001454036"/>
    </source>
</evidence>
<gene>
    <name evidence="4" type="ORF">LIER_27176</name>
</gene>
<comment type="caution">
    <text evidence="4">The sequence shown here is derived from an EMBL/GenBank/DDBJ whole genome shotgun (WGS) entry which is preliminary data.</text>
</comment>
<dbReference type="GO" id="GO:0006952">
    <property type="term" value="P:defense response"/>
    <property type="evidence" value="ECO:0007669"/>
    <property type="project" value="UniProtKB-KW"/>
</dbReference>
<dbReference type="Gene3D" id="1.10.8.430">
    <property type="entry name" value="Helical domain of apoptotic protease-activating factors"/>
    <property type="match status" value="1"/>
</dbReference>
<protein>
    <submittedName>
        <fullName evidence="4">Antimicrobial response protein</fullName>
    </submittedName>
</protein>
<keyword evidence="5" id="KW-1185">Reference proteome</keyword>